<keyword evidence="1" id="KW-0472">Membrane</keyword>
<dbReference type="EMBL" id="CP116346">
    <property type="protein sequence ID" value="WIT09804.1"/>
    <property type="molecule type" value="Genomic_DNA"/>
</dbReference>
<sequence>MTPGLHRSRSSDGPLAQLRQQLAPLVSAWQGLGPRERLGAQAAGLTLALLLFWLIAVAPALRTLRSAPAQLDAVEAQLQDMQRLAQETRELRELPAVPLSQATEALKAASDYLGASASLNITADRAVLTLKGVSSEALQAWLTEVRSAARARPVEAQLQRGPNGFSGSIVLSLGGPT</sequence>
<protein>
    <submittedName>
        <fullName evidence="2">Type II secretion system protein GspM</fullName>
    </submittedName>
</protein>
<dbReference type="AlphaFoldDB" id="A0AA95N978"/>
<evidence type="ECO:0000313" key="3">
    <source>
        <dbReference type="Proteomes" id="UP001177769"/>
    </source>
</evidence>
<dbReference type="KEGG" id="pais:PFX98_12695"/>
<accession>A0AA95N978</accession>
<keyword evidence="3" id="KW-1185">Reference proteome</keyword>
<dbReference type="GO" id="GO:0015628">
    <property type="term" value="P:protein secretion by the type II secretion system"/>
    <property type="evidence" value="ECO:0007669"/>
    <property type="project" value="InterPro"/>
</dbReference>
<dbReference type="Proteomes" id="UP001177769">
    <property type="component" value="Chromosome"/>
</dbReference>
<gene>
    <name evidence="2" type="primary">gspM</name>
    <name evidence="2" type="ORF">PFX98_12695</name>
</gene>
<keyword evidence="1" id="KW-0812">Transmembrane</keyword>
<reference evidence="2" key="1">
    <citation type="submission" date="2023-01" db="EMBL/GenBank/DDBJ databases">
        <title>Whole genome sequence of Paucibacter sp. S2-9 isolated from pond sediment.</title>
        <authorList>
            <person name="Jung J.Y."/>
        </authorList>
    </citation>
    <scope>NUCLEOTIDE SEQUENCE</scope>
    <source>
        <strain evidence="2">S2-9</strain>
    </source>
</reference>
<feature type="transmembrane region" description="Helical" evidence="1">
    <location>
        <begin position="38"/>
        <end position="61"/>
    </location>
</feature>
<evidence type="ECO:0000256" key="1">
    <source>
        <dbReference type="SAM" id="Phobius"/>
    </source>
</evidence>
<name>A0AA95N978_9BURK</name>
<dbReference type="Pfam" id="PF04612">
    <property type="entry name" value="T2SSM"/>
    <property type="match status" value="1"/>
</dbReference>
<proteinExistence type="predicted"/>
<keyword evidence="1" id="KW-1133">Transmembrane helix</keyword>
<evidence type="ECO:0000313" key="2">
    <source>
        <dbReference type="EMBL" id="WIT09804.1"/>
    </source>
</evidence>
<dbReference type="RefSeq" id="WP_285230874.1">
    <property type="nucleotide sequence ID" value="NZ_CP116346.1"/>
</dbReference>
<dbReference type="GO" id="GO:0015627">
    <property type="term" value="C:type II protein secretion system complex"/>
    <property type="evidence" value="ECO:0007669"/>
    <property type="project" value="InterPro"/>
</dbReference>
<dbReference type="InterPro" id="IPR007690">
    <property type="entry name" value="T2SS_GspM"/>
</dbReference>
<organism evidence="2 3">
    <name type="scientific">Paucibacter sediminis</name>
    <dbReference type="NCBI Taxonomy" id="3019553"/>
    <lineage>
        <taxon>Bacteria</taxon>
        <taxon>Pseudomonadati</taxon>
        <taxon>Pseudomonadota</taxon>
        <taxon>Betaproteobacteria</taxon>
        <taxon>Burkholderiales</taxon>
        <taxon>Sphaerotilaceae</taxon>
        <taxon>Roseateles</taxon>
    </lineage>
</organism>